<protein>
    <submittedName>
        <fullName evidence="2">Class I SAM-dependent methyltransferase</fullName>
        <ecNumber evidence="2">2.1.1.-</ecNumber>
    </submittedName>
</protein>
<gene>
    <name evidence="2" type="ORF">ACFOW3_17065</name>
</gene>
<organism evidence="2 3">
    <name type="scientific">Acidovorax facilis</name>
    <dbReference type="NCBI Taxonomy" id="12917"/>
    <lineage>
        <taxon>Bacteria</taxon>
        <taxon>Pseudomonadati</taxon>
        <taxon>Pseudomonadota</taxon>
        <taxon>Betaproteobacteria</taxon>
        <taxon>Burkholderiales</taxon>
        <taxon>Comamonadaceae</taxon>
        <taxon>Acidovorax</taxon>
    </lineage>
</organism>
<keyword evidence="2" id="KW-0489">Methyltransferase</keyword>
<dbReference type="Pfam" id="PF13649">
    <property type="entry name" value="Methyltransf_25"/>
    <property type="match status" value="1"/>
</dbReference>
<dbReference type="SUPFAM" id="SSF53335">
    <property type="entry name" value="S-adenosyl-L-methionine-dependent methyltransferases"/>
    <property type="match status" value="1"/>
</dbReference>
<comment type="caution">
    <text evidence="2">The sequence shown here is derived from an EMBL/GenBank/DDBJ whole genome shotgun (WGS) entry which is preliminary data.</text>
</comment>
<keyword evidence="2" id="KW-0808">Transferase</keyword>
<sequence length="231" mass="24219">MSLPAIAPASSASPSAVRSAAASQARFWDRIAPKYAADPIADLAGYEATLQRVQGLLSTQHDVLEIGCGTGSTALRLAPFTRSLLATDVSPAMIAIAHQRLAAQPSPQLSFAVADAEAAAFGQAAYDAVLAFNVLHLASDLDDALKQVVQVLRPGGLLISKTACLAEMNPLIPYLAVPLMRAIGKAPPVLCFGEQRLQSAMVQQGLQIVCAERHGTRGKDIRAFVVARKPG</sequence>
<dbReference type="Gene3D" id="3.40.50.150">
    <property type="entry name" value="Vaccinia Virus protein VP39"/>
    <property type="match status" value="1"/>
</dbReference>
<reference evidence="3" key="1">
    <citation type="journal article" date="2019" name="Int. J. Syst. Evol. Microbiol.">
        <title>The Global Catalogue of Microorganisms (GCM) 10K type strain sequencing project: providing services to taxonomists for standard genome sequencing and annotation.</title>
        <authorList>
            <consortium name="The Broad Institute Genomics Platform"/>
            <consortium name="The Broad Institute Genome Sequencing Center for Infectious Disease"/>
            <person name="Wu L."/>
            <person name="Ma J."/>
        </authorList>
    </citation>
    <scope>NUCLEOTIDE SEQUENCE [LARGE SCALE GENOMIC DNA]</scope>
    <source>
        <strain evidence="3">CCUG 2113</strain>
    </source>
</reference>
<keyword evidence="3" id="KW-1185">Reference proteome</keyword>
<proteinExistence type="predicted"/>
<dbReference type="GO" id="GO:0008168">
    <property type="term" value="F:methyltransferase activity"/>
    <property type="evidence" value="ECO:0007669"/>
    <property type="project" value="UniProtKB-KW"/>
</dbReference>
<dbReference type="EC" id="2.1.1.-" evidence="2"/>
<evidence type="ECO:0000313" key="3">
    <source>
        <dbReference type="Proteomes" id="UP001595693"/>
    </source>
</evidence>
<dbReference type="InterPro" id="IPR041698">
    <property type="entry name" value="Methyltransf_25"/>
</dbReference>
<dbReference type="Proteomes" id="UP001595693">
    <property type="component" value="Unassembled WGS sequence"/>
</dbReference>
<dbReference type="CDD" id="cd02440">
    <property type="entry name" value="AdoMet_MTases"/>
    <property type="match status" value="1"/>
</dbReference>
<feature type="domain" description="Methyltransferase" evidence="1">
    <location>
        <begin position="63"/>
        <end position="156"/>
    </location>
</feature>
<evidence type="ECO:0000313" key="2">
    <source>
        <dbReference type="EMBL" id="MFC3936327.1"/>
    </source>
</evidence>
<accession>A0ABV8DDB9</accession>
<evidence type="ECO:0000259" key="1">
    <source>
        <dbReference type="Pfam" id="PF13649"/>
    </source>
</evidence>
<dbReference type="PANTHER" id="PTHR43464:SF90">
    <property type="entry name" value="METHYLTRANSFERASE TYPE 11"/>
    <property type="match status" value="1"/>
</dbReference>
<dbReference type="GO" id="GO:0032259">
    <property type="term" value="P:methylation"/>
    <property type="evidence" value="ECO:0007669"/>
    <property type="project" value="UniProtKB-KW"/>
</dbReference>
<dbReference type="RefSeq" id="WP_055393594.1">
    <property type="nucleotide sequence ID" value="NZ_CP192460.1"/>
</dbReference>
<dbReference type="EMBL" id="JBHSAJ010000051">
    <property type="protein sequence ID" value="MFC3936327.1"/>
    <property type="molecule type" value="Genomic_DNA"/>
</dbReference>
<name>A0ABV8DDB9_9BURK</name>
<dbReference type="PANTHER" id="PTHR43464">
    <property type="entry name" value="METHYLTRANSFERASE"/>
    <property type="match status" value="1"/>
</dbReference>
<dbReference type="InterPro" id="IPR029063">
    <property type="entry name" value="SAM-dependent_MTases_sf"/>
</dbReference>